<dbReference type="RefSeq" id="WP_130418627.1">
    <property type="nucleotide sequence ID" value="NZ_SHKW01000001.1"/>
</dbReference>
<feature type="domain" description="BON" evidence="2">
    <location>
        <begin position="39"/>
        <end position="107"/>
    </location>
</feature>
<organism evidence="3 4">
    <name type="scientific">Edaphobacter modestus</name>
    <dbReference type="NCBI Taxonomy" id="388466"/>
    <lineage>
        <taxon>Bacteria</taxon>
        <taxon>Pseudomonadati</taxon>
        <taxon>Acidobacteriota</taxon>
        <taxon>Terriglobia</taxon>
        <taxon>Terriglobales</taxon>
        <taxon>Acidobacteriaceae</taxon>
        <taxon>Edaphobacter</taxon>
    </lineage>
</organism>
<accession>A0A4Q7YTH0</accession>
<comment type="caution">
    <text evidence="3">The sequence shown here is derived from an EMBL/GenBank/DDBJ whole genome shotgun (WGS) entry which is preliminary data.</text>
</comment>
<dbReference type="PROSITE" id="PS50914">
    <property type="entry name" value="BON"/>
    <property type="match status" value="1"/>
</dbReference>
<dbReference type="Proteomes" id="UP000292958">
    <property type="component" value="Unassembled WGS sequence"/>
</dbReference>
<protein>
    <submittedName>
        <fullName evidence="3">BON domain-containing protein</fullName>
    </submittedName>
</protein>
<evidence type="ECO:0000256" key="1">
    <source>
        <dbReference type="SAM" id="MobiDB-lite"/>
    </source>
</evidence>
<feature type="compositionally biased region" description="Polar residues" evidence="1">
    <location>
        <begin position="351"/>
        <end position="361"/>
    </location>
</feature>
<dbReference type="InterPro" id="IPR007055">
    <property type="entry name" value="BON_dom"/>
</dbReference>
<name>A0A4Q7YTH0_9BACT</name>
<feature type="compositionally biased region" description="Pro residues" evidence="1">
    <location>
        <begin position="372"/>
        <end position="381"/>
    </location>
</feature>
<evidence type="ECO:0000313" key="4">
    <source>
        <dbReference type="Proteomes" id="UP000292958"/>
    </source>
</evidence>
<evidence type="ECO:0000313" key="3">
    <source>
        <dbReference type="EMBL" id="RZU40574.1"/>
    </source>
</evidence>
<dbReference type="Gene3D" id="3.30.1340.30">
    <property type="match status" value="1"/>
</dbReference>
<feature type="compositionally biased region" description="Pro residues" evidence="1">
    <location>
        <begin position="113"/>
        <end position="126"/>
    </location>
</feature>
<feature type="region of interest" description="Disordered" evidence="1">
    <location>
        <begin position="351"/>
        <end position="381"/>
    </location>
</feature>
<dbReference type="OrthoDB" id="118563at2"/>
<feature type="compositionally biased region" description="Pro residues" evidence="1">
    <location>
        <begin position="156"/>
        <end position="177"/>
    </location>
</feature>
<feature type="region of interest" description="Disordered" evidence="1">
    <location>
        <begin position="111"/>
        <end position="177"/>
    </location>
</feature>
<evidence type="ECO:0000259" key="2">
    <source>
        <dbReference type="PROSITE" id="PS50914"/>
    </source>
</evidence>
<dbReference type="InterPro" id="IPR051686">
    <property type="entry name" value="Lipoprotein_DolP"/>
</dbReference>
<proteinExistence type="predicted"/>
<dbReference type="SMART" id="SM00749">
    <property type="entry name" value="BON"/>
    <property type="match status" value="1"/>
</dbReference>
<dbReference type="Pfam" id="PF04972">
    <property type="entry name" value="BON"/>
    <property type="match status" value="1"/>
</dbReference>
<sequence>MNIHDISFSVRNFAAITVVSLGLGLAGCKSNTAAAPVQDDASLSTAVQSRLSSDGALASESIQAGVQNGVVTLNGNVSSEAARSLAAADVAQVAGIKTVVNNLSVQTAAPVAAAPPPPETPAPQPEPKAKKALPKPVEKRKTGPAPIERPEVAQTVPPPPPPDPAPAPAPVPVTPPPPEFKTVTIPSGTTIPIRITQTLDSASTQQGQSFSGTVATDVMADGLVAIRQGTGVTGRVSAVQEAAHYKGNSLLTVELVSVNRHGDSLAVSTQPYTVQGKGRGKNTVAKVGGGAALGAIIGALAGGGKGAAIGSVAGAGVGAGANTVTRGEQVQIPSESLVNFSLTNTLSIRVPTSDTLSTHTGGQRRRPINSSEPPPTDQPQQ</sequence>
<gene>
    <name evidence="3" type="ORF">BDD14_2043</name>
</gene>
<dbReference type="EMBL" id="SHKW01000001">
    <property type="protein sequence ID" value="RZU40574.1"/>
    <property type="molecule type" value="Genomic_DNA"/>
</dbReference>
<keyword evidence="4" id="KW-1185">Reference proteome</keyword>
<dbReference type="PANTHER" id="PTHR34606:SF15">
    <property type="entry name" value="BON DOMAIN-CONTAINING PROTEIN"/>
    <property type="match status" value="1"/>
</dbReference>
<dbReference type="AlphaFoldDB" id="A0A4Q7YTH0"/>
<reference evidence="3 4" key="1">
    <citation type="submission" date="2019-02" db="EMBL/GenBank/DDBJ databases">
        <title>Genomic Encyclopedia of Archaeal and Bacterial Type Strains, Phase II (KMG-II): from individual species to whole genera.</title>
        <authorList>
            <person name="Goeker M."/>
        </authorList>
    </citation>
    <scope>NUCLEOTIDE SEQUENCE [LARGE SCALE GENOMIC DNA]</scope>
    <source>
        <strain evidence="3 4">DSM 18101</strain>
    </source>
</reference>
<dbReference type="PANTHER" id="PTHR34606">
    <property type="entry name" value="BON DOMAIN-CONTAINING PROTEIN"/>
    <property type="match status" value="1"/>
</dbReference>
<dbReference type="InterPro" id="IPR014004">
    <property type="entry name" value="Transpt-assoc_nodulatn_dom_bac"/>
</dbReference>